<reference evidence="2 3" key="1">
    <citation type="submission" date="2014-08" db="EMBL/GenBank/DDBJ databases">
        <authorList>
            <person name="Moulin Lionel"/>
        </authorList>
    </citation>
    <scope>NUCLEOTIDE SEQUENCE [LARGE SCALE GENOMIC DNA]</scope>
</reference>
<feature type="region of interest" description="Disordered" evidence="1">
    <location>
        <begin position="46"/>
        <end position="75"/>
    </location>
</feature>
<organism evidence="2 3">
    <name type="scientific">Mesorhizobium plurifarium</name>
    <dbReference type="NCBI Taxonomy" id="69974"/>
    <lineage>
        <taxon>Bacteria</taxon>
        <taxon>Pseudomonadati</taxon>
        <taxon>Pseudomonadota</taxon>
        <taxon>Alphaproteobacteria</taxon>
        <taxon>Hyphomicrobiales</taxon>
        <taxon>Phyllobacteriaceae</taxon>
        <taxon>Mesorhizobium</taxon>
    </lineage>
</organism>
<evidence type="ECO:0000313" key="3">
    <source>
        <dbReference type="Proteomes" id="UP000046122"/>
    </source>
</evidence>
<feature type="compositionally biased region" description="Basic and acidic residues" evidence="1">
    <location>
        <begin position="52"/>
        <end position="61"/>
    </location>
</feature>
<dbReference type="AlphaFoldDB" id="A0A090GC89"/>
<protein>
    <submittedName>
        <fullName evidence="2">Uncharacterized protein</fullName>
    </submittedName>
</protein>
<evidence type="ECO:0000313" key="2">
    <source>
        <dbReference type="EMBL" id="CDX62194.1"/>
    </source>
</evidence>
<proteinExistence type="predicted"/>
<name>A0A090GC89_MESPL</name>
<accession>A0A090GC89</accession>
<gene>
    <name evidence="2" type="ORF">MPL3365_70297</name>
</gene>
<dbReference type="Proteomes" id="UP000046122">
    <property type="component" value="Unassembled WGS sequence"/>
</dbReference>
<dbReference type="EMBL" id="CCNE01000065">
    <property type="protein sequence ID" value="CDX62194.1"/>
    <property type="molecule type" value="Genomic_DNA"/>
</dbReference>
<evidence type="ECO:0000256" key="1">
    <source>
        <dbReference type="SAM" id="MobiDB-lite"/>
    </source>
</evidence>
<sequence>MSPKSAQRFLGETTCIKTKAKARRRNPFSATRLKCRGAKAAGLFPLSNCPELEDRGPEPRGPRPLGEVDDTDPPVGAGTQGDFLAKRLLSRFERCLGLGRMDRDDGFAVYLSARSDRRAGRANWGSALRGRGCTVAPQAGSVAGLTGSPLTRAIVAQCARGTAHTVRRDLLLALEHLAGAQAPGAGELPEFAQREPPAVSQAPGNALTVPRVPRQTRFFCVHQYTLVIANIIPISR</sequence>